<dbReference type="STRING" id="913774.A0A0C3GYQ6"/>
<dbReference type="AlphaFoldDB" id="A0A0C3GYQ6"/>
<reference evidence="1 2" key="1">
    <citation type="submission" date="2014-04" db="EMBL/GenBank/DDBJ databases">
        <authorList>
            <consortium name="DOE Joint Genome Institute"/>
            <person name="Kuo A."/>
            <person name="Martino E."/>
            <person name="Perotto S."/>
            <person name="Kohler A."/>
            <person name="Nagy L.G."/>
            <person name="Floudas D."/>
            <person name="Copeland A."/>
            <person name="Barry K.W."/>
            <person name="Cichocki N."/>
            <person name="Veneault-Fourrey C."/>
            <person name="LaButti K."/>
            <person name="Lindquist E.A."/>
            <person name="Lipzen A."/>
            <person name="Lundell T."/>
            <person name="Morin E."/>
            <person name="Murat C."/>
            <person name="Sun H."/>
            <person name="Tunlid A."/>
            <person name="Henrissat B."/>
            <person name="Grigoriev I.V."/>
            <person name="Hibbett D.S."/>
            <person name="Martin F."/>
            <person name="Nordberg H.P."/>
            <person name="Cantor M.N."/>
            <person name="Hua S.X."/>
        </authorList>
    </citation>
    <scope>NUCLEOTIDE SEQUENCE [LARGE SCALE GENOMIC DNA]</scope>
    <source>
        <strain evidence="1 2">Zn</strain>
    </source>
</reference>
<dbReference type="InParanoid" id="A0A0C3GYQ6"/>
<dbReference type="Proteomes" id="UP000054321">
    <property type="component" value="Unassembled WGS sequence"/>
</dbReference>
<keyword evidence="2" id="KW-1185">Reference proteome</keyword>
<accession>A0A0C3GYQ6</accession>
<proteinExistence type="predicted"/>
<protein>
    <submittedName>
        <fullName evidence="1">Uncharacterized protein</fullName>
    </submittedName>
</protein>
<organism evidence="1 2">
    <name type="scientific">Oidiodendron maius (strain Zn)</name>
    <dbReference type="NCBI Taxonomy" id="913774"/>
    <lineage>
        <taxon>Eukaryota</taxon>
        <taxon>Fungi</taxon>
        <taxon>Dikarya</taxon>
        <taxon>Ascomycota</taxon>
        <taxon>Pezizomycotina</taxon>
        <taxon>Leotiomycetes</taxon>
        <taxon>Leotiomycetes incertae sedis</taxon>
        <taxon>Myxotrichaceae</taxon>
        <taxon>Oidiodendron</taxon>
    </lineage>
</organism>
<gene>
    <name evidence="1" type="ORF">OIDMADRAFT_95495</name>
</gene>
<feature type="non-terminal residue" evidence="1">
    <location>
        <position position="1"/>
    </location>
</feature>
<evidence type="ECO:0000313" key="2">
    <source>
        <dbReference type="Proteomes" id="UP000054321"/>
    </source>
</evidence>
<name>A0A0C3GYQ6_OIDMZ</name>
<dbReference type="OrthoDB" id="4802432at2759"/>
<dbReference type="EMBL" id="KN832887">
    <property type="protein sequence ID" value="KIM95401.1"/>
    <property type="molecule type" value="Genomic_DNA"/>
</dbReference>
<reference evidence="2" key="2">
    <citation type="submission" date="2015-01" db="EMBL/GenBank/DDBJ databases">
        <title>Evolutionary Origins and Diversification of the Mycorrhizal Mutualists.</title>
        <authorList>
            <consortium name="DOE Joint Genome Institute"/>
            <consortium name="Mycorrhizal Genomics Consortium"/>
            <person name="Kohler A."/>
            <person name="Kuo A."/>
            <person name="Nagy L.G."/>
            <person name="Floudas D."/>
            <person name="Copeland A."/>
            <person name="Barry K.W."/>
            <person name="Cichocki N."/>
            <person name="Veneault-Fourrey C."/>
            <person name="LaButti K."/>
            <person name="Lindquist E.A."/>
            <person name="Lipzen A."/>
            <person name="Lundell T."/>
            <person name="Morin E."/>
            <person name="Murat C."/>
            <person name="Riley R."/>
            <person name="Ohm R."/>
            <person name="Sun H."/>
            <person name="Tunlid A."/>
            <person name="Henrissat B."/>
            <person name="Grigoriev I.V."/>
            <person name="Hibbett D.S."/>
            <person name="Martin F."/>
        </authorList>
    </citation>
    <scope>NUCLEOTIDE SEQUENCE [LARGE SCALE GENOMIC DNA]</scope>
    <source>
        <strain evidence="2">Zn</strain>
    </source>
</reference>
<feature type="non-terminal residue" evidence="1">
    <location>
        <position position="388"/>
    </location>
</feature>
<dbReference type="HOGENOM" id="CLU_029473_2_0_1"/>
<sequence length="388" mass="44538">VERRTFSTLHLNPSRLADFARIVTSPRRQLVGRLEFDVVLDAYSKEACSKYETPEEQAKNDKVFTEAVKALFSYLSAWSEEEVSKNGLELNILAYSPSDLFCTPTEERMNRIMMRYAQPADLLSERFERSYLRLVSTGASASETLPDLPIITRLHVGSRFFSGSPGPRLIWPGSASAIALKLPRLQDLKLTLGDNEKRNLSLRKTARDEFRHGISSLPSTIKSFSLYYPYITPRNESFMPPDITPKGSGSDPLSNSLRTFSQQLTSIYIEHIVISSEFFWPLGSDAAPIDPPHWPYLTTLNILFLPVTPSGQWLFERDPAEEVIDDEEDRTRDLSLHYEPERLPPREDWYIDHFRRKPNERLMNDFYLAIGRAVDNMPCLRELVLRAE</sequence>
<evidence type="ECO:0000313" key="1">
    <source>
        <dbReference type="EMBL" id="KIM95401.1"/>
    </source>
</evidence>